<accession>A0A023DJX5</accession>
<evidence type="ECO:0000256" key="1">
    <source>
        <dbReference type="ARBA" id="ARBA00010838"/>
    </source>
</evidence>
<comment type="similarity">
    <text evidence="1 5">Belongs to the glycosyl hydrolase 1 family.</text>
</comment>
<dbReference type="NCBIfam" id="NF007154">
    <property type="entry name" value="PRK09589.1"/>
    <property type="match status" value="1"/>
</dbReference>
<keyword evidence="2 6" id="KW-0378">Hydrolase</keyword>
<dbReference type="RefSeq" id="WP_042411952.1">
    <property type="nucleotide sequence ID" value="NZ_BAWO01000077.1"/>
</dbReference>
<comment type="caution">
    <text evidence="7">The sequence shown here is derived from an EMBL/GenBank/DDBJ whole genome shotgun (WGS) entry which is preliminary data.</text>
</comment>
<dbReference type="InterPro" id="IPR001360">
    <property type="entry name" value="Glyco_hydro_1"/>
</dbReference>
<dbReference type="NCBIfam" id="NF007158">
    <property type="entry name" value="PRK09593.1"/>
    <property type="match status" value="1"/>
</dbReference>
<organism evidence="7 8">
    <name type="scientific">Parageobacillus caldoxylosilyticus NBRC 107762</name>
    <dbReference type="NCBI Taxonomy" id="1220594"/>
    <lineage>
        <taxon>Bacteria</taxon>
        <taxon>Bacillati</taxon>
        <taxon>Bacillota</taxon>
        <taxon>Bacilli</taxon>
        <taxon>Bacillales</taxon>
        <taxon>Anoxybacillaceae</taxon>
        <taxon>Saccharococcus</taxon>
    </lineage>
</organism>
<evidence type="ECO:0000256" key="3">
    <source>
        <dbReference type="ARBA" id="ARBA00023295"/>
    </source>
</evidence>
<proteinExistence type="inferred from homology"/>
<sequence length="478" mass="55457">MRKSVLPENFLWGGAVAAHQLEGGWNKGGKGISVADVMTAGRHGVPRQITDGVLEGYYYPNHEAIDFYSRYKEDIKLFAEMGFKCFRTSIAWTRIFPNGDDPEPNEEGLQFYDDLFDELLKYNIEPVITLSHFELPYNLVKKYGGFRNRKCIDFFVKFSETVMKRYKDKVKYWMTFNEINNQADTSTDFASFTNSGIIYEKGENREQTMYQAALYELIASAKVVKLGHEINPNFKIGCMLSFVPVYPYSCHPDDVMFATEAMRNRWFFGDVHVRGEIPNYTKKYWERNGFEIEYTKEDEQILKEGTVDYIGFSYYMSKVVSAREVEGSEPDGEFGHIVRNPYVKASEWGWQIDPVGLRYSLNALYERYNIPLFIVENGLGARDVVEADGTINDDYRIQYLRDHIKEMKKAVELDGVDLIGYTPWGCIDLVSAGTGEMEKRYGFIYVDKDNEGNGTLERRKKKSFYWYKRVIETNGEEL</sequence>
<dbReference type="NCBIfam" id="NF011589">
    <property type="entry name" value="PRK15014.1"/>
    <property type="match status" value="1"/>
</dbReference>
<dbReference type="InterPro" id="IPR033132">
    <property type="entry name" value="GH_1_N_CS"/>
</dbReference>
<protein>
    <submittedName>
        <fullName evidence="7">6-phospho-beta-glucosidase</fullName>
    </submittedName>
</protein>
<keyword evidence="3 6" id="KW-0326">Glycosidase</keyword>
<dbReference type="SUPFAM" id="SSF51445">
    <property type="entry name" value="(Trans)glycosidases"/>
    <property type="match status" value="1"/>
</dbReference>
<dbReference type="Pfam" id="PF00232">
    <property type="entry name" value="Glyco_hydro_1"/>
    <property type="match status" value="1"/>
</dbReference>
<gene>
    <name evidence="7" type="primary">bglA</name>
    <name evidence="7" type="ORF">GCA01S_077_00140</name>
</gene>
<dbReference type="PROSITE" id="PS00653">
    <property type="entry name" value="GLYCOSYL_HYDROL_F1_2"/>
    <property type="match status" value="1"/>
</dbReference>
<dbReference type="InterPro" id="IPR017853">
    <property type="entry name" value="GH"/>
</dbReference>
<dbReference type="Gene3D" id="3.20.20.80">
    <property type="entry name" value="Glycosidases"/>
    <property type="match status" value="1"/>
</dbReference>
<dbReference type="PROSITE" id="PS00572">
    <property type="entry name" value="GLYCOSYL_HYDROL_F1_1"/>
    <property type="match status" value="1"/>
</dbReference>
<dbReference type="InterPro" id="IPR018120">
    <property type="entry name" value="Glyco_hydro_1_AS"/>
</dbReference>
<evidence type="ECO:0000256" key="4">
    <source>
        <dbReference type="PROSITE-ProRule" id="PRU10055"/>
    </source>
</evidence>
<evidence type="ECO:0000313" key="7">
    <source>
        <dbReference type="EMBL" id="GAJ41585.1"/>
    </source>
</evidence>
<dbReference type="PRINTS" id="PR00131">
    <property type="entry name" value="GLHYDRLASE1"/>
</dbReference>
<dbReference type="GO" id="GO:0005829">
    <property type="term" value="C:cytosol"/>
    <property type="evidence" value="ECO:0007669"/>
    <property type="project" value="TreeGrafter"/>
</dbReference>
<dbReference type="AlphaFoldDB" id="A0A023DJX5"/>
<dbReference type="NCBIfam" id="NF007356">
    <property type="entry name" value="PRK09852.1"/>
    <property type="match status" value="1"/>
</dbReference>
<evidence type="ECO:0000256" key="5">
    <source>
        <dbReference type="RuleBase" id="RU003690"/>
    </source>
</evidence>
<dbReference type="EMBL" id="BAWO01000077">
    <property type="protein sequence ID" value="GAJ41585.1"/>
    <property type="molecule type" value="Genomic_DNA"/>
</dbReference>
<dbReference type="Proteomes" id="UP000023561">
    <property type="component" value="Unassembled WGS sequence"/>
</dbReference>
<keyword evidence="8" id="KW-1185">Reference proteome</keyword>
<dbReference type="GO" id="GO:0016052">
    <property type="term" value="P:carbohydrate catabolic process"/>
    <property type="evidence" value="ECO:0007669"/>
    <property type="project" value="TreeGrafter"/>
</dbReference>
<reference evidence="7 8" key="1">
    <citation type="submission" date="2014-04" db="EMBL/GenBank/DDBJ databases">
        <title>Whole genome shotgun sequence of Geobacillus caldoxylosilyticus NBRC 107762.</title>
        <authorList>
            <person name="Hosoyama A."/>
            <person name="Hosoyama Y."/>
            <person name="Katano-Makiyama Y."/>
            <person name="Tsuchikane K."/>
            <person name="Ohji S."/>
            <person name="Ichikawa N."/>
            <person name="Yamazoe A."/>
            <person name="Fujita N."/>
        </authorList>
    </citation>
    <scope>NUCLEOTIDE SEQUENCE [LARGE SCALE GENOMIC DNA]</scope>
    <source>
        <strain evidence="7 8">NBRC 107762</strain>
    </source>
</reference>
<dbReference type="PANTHER" id="PTHR10353:SF85">
    <property type="entry name" value="ARYL-PHOSPHO-BETA-D-GLUCOSIDASE BGLA"/>
    <property type="match status" value="1"/>
</dbReference>
<name>A0A023DJX5_9BACL</name>
<evidence type="ECO:0000313" key="8">
    <source>
        <dbReference type="Proteomes" id="UP000023561"/>
    </source>
</evidence>
<evidence type="ECO:0000256" key="6">
    <source>
        <dbReference type="RuleBase" id="RU004468"/>
    </source>
</evidence>
<dbReference type="FunFam" id="3.20.20.80:FF:000004">
    <property type="entry name" value="Beta-glucosidase 6-phospho-beta-glucosidase"/>
    <property type="match status" value="1"/>
</dbReference>
<dbReference type="GO" id="GO:0008422">
    <property type="term" value="F:beta-glucosidase activity"/>
    <property type="evidence" value="ECO:0007669"/>
    <property type="project" value="TreeGrafter"/>
</dbReference>
<evidence type="ECO:0000256" key="2">
    <source>
        <dbReference type="ARBA" id="ARBA00022801"/>
    </source>
</evidence>
<dbReference type="OrthoDB" id="9765195at2"/>
<feature type="active site" description="Nucleophile" evidence="4">
    <location>
        <position position="376"/>
    </location>
</feature>
<dbReference type="PANTHER" id="PTHR10353">
    <property type="entry name" value="GLYCOSYL HYDROLASE"/>
    <property type="match status" value="1"/>
</dbReference>